<evidence type="ECO:0000256" key="1">
    <source>
        <dbReference type="SAM" id="MobiDB-lite"/>
    </source>
</evidence>
<dbReference type="RefSeq" id="XP_040623577.1">
    <property type="nucleotide sequence ID" value="XM_040769429.1"/>
</dbReference>
<dbReference type="AlphaFoldDB" id="M5FQ25"/>
<evidence type="ECO:0000313" key="3">
    <source>
        <dbReference type="Proteomes" id="UP000030653"/>
    </source>
</evidence>
<keyword evidence="3" id="KW-1185">Reference proteome</keyword>
<reference evidence="2 3" key="1">
    <citation type="journal article" date="2012" name="Science">
        <title>The Paleozoic origin of enzymatic lignin decomposition reconstructed from 31 fungal genomes.</title>
        <authorList>
            <person name="Floudas D."/>
            <person name="Binder M."/>
            <person name="Riley R."/>
            <person name="Barry K."/>
            <person name="Blanchette R.A."/>
            <person name="Henrissat B."/>
            <person name="Martinez A.T."/>
            <person name="Otillar R."/>
            <person name="Spatafora J.W."/>
            <person name="Yadav J.S."/>
            <person name="Aerts A."/>
            <person name="Benoit I."/>
            <person name="Boyd A."/>
            <person name="Carlson A."/>
            <person name="Copeland A."/>
            <person name="Coutinho P.M."/>
            <person name="de Vries R.P."/>
            <person name="Ferreira P."/>
            <person name="Findley K."/>
            <person name="Foster B."/>
            <person name="Gaskell J."/>
            <person name="Glotzer D."/>
            <person name="Gorecki P."/>
            <person name="Heitman J."/>
            <person name="Hesse C."/>
            <person name="Hori C."/>
            <person name="Igarashi K."/>
            <person name="Jurgens J.A."/>
            <person name="Kallen N."/>
            <person name="Kersten P."/>
            <person name="Kohler A."/>
            <person name="Kuees U."/>
            <person name="Kumar T.K.A."/>
            <person name="Kuo A."/>
            <person name="LaButti K."/>
            <person name="Larrondo L.F."/>
            <person name="Lindquist E."/>
            <person name="Ling A."/>
            <person name="Lombard V."/>
            <person name="Lucas S."/>
            <person name="Lundell T."/>
            <person name="Martin R."/>
            <person name="McLaughlin D.J."/>
            <person name="Morgenstern I."/>
            <person name="Morin E."/>
            <person name="Murat C."/>
            <person name="Nagy L.G."/>
            <person name="Nolan M."/>
            <person name="Ohm R.A."/>
            <person name="Patyshakuliyeva A."/>
            <person name="Rokas A."/>
            <person name="Ruiz-Duenas F.J."/>
            <person name="Sabat G."/>
            <person name="Salamov A."/>
            <person name="Samejima M."/>
            <person name="Schmutz J."/>
            <person name="Slot J.C."/>
            <person name="St John F."/>
            <person name="Stenlid J."/>
            <person name="Sun H."/>
            <person name="Sun S."/>
            <person name="Syed K."/>
            <person name="Tsang A."/>
            <person name="Wiebenga A."/>
            <person name="Young D."/>
            <person name="Pisabarro A."/>
            <person name="Eastwood D.C."/>
            <person name="Martin F."/>
            <person name="Cullen D."/>
            <person name="Grigoriev I.V."/>
            <person name="Hibbett D.S."/>
        </authorList>
    </citation>
    <scope>NUCLEOTIDE SEQUENCE [LARGE SCALE GENOMIC DNA]</scope>
    <source>
        <strain evidence="2 3">DJM-731 SS1</strain>
    </source>
</reference>
<feature type="compositionally biased region" description="Low complexity" evidence="1">
    <location>
        <begin position="1"/>
        <end position="15"/>
    </location>
</feature>
<accession>M5FQ25</accession>
<feature type="region of interest" description="Disordered" evidence="1">
    <location>
        <begin position="1"/>
        <end position="65"/>
    </location>
</feature>
<proteinExistence type="predicted"/>
<dbReference type="HOGENOM" id="CLU_785324_0_0_1"/>
<sequence>MGAASASSRPRPASSHEMPDDHNVPMDDPIIKEPASAPPQPSAVTLGKRPAVDKPTSAPRANAAGLPLTLARTTAAATSGSSGARTCSVSTQLDATSLSAIAALHRRFPPMGVWEVVAAQHAATRVAQMGHPIPRANPTNPWQGIITAKQLTTIHNTDLPRWQVLMETADAHWAHTPRTGNLWSRFVKMVEQEGKEVNPHLNKGPGIRRSMDGRYYIPDLNVWTWLHDNCPHAHVKGWQKGDAAAFYEIAMNLFRTKFKFNKFVNKHQLGHAGVPHWSMTTRFHKAVSLNVDGVRVWSPIGVAKEFIASGLDESKIDVLVGYFGRRRRKAELGRAYRDNILDKNGMCALGLVD</sequence>
<gene>
    <name evidence="2" type="ORF">DACRYDRAFT_112486</name>
</gene>
<evidence type="ECO:0000313" key="2">
    <source>
        <dbReference type="EMBL" id="EJT96679.1"/>
    </source>
</evidence>
<organism evidence="2 3">
    <name type="scientific">Dacryopinax primogenitus (strain DJM 731)</name>
    <name type="common">Brown rot fungus</name>
    <dbReference type="NCBI Taxonomy" id="1858805"/>
    <lineage>
        <taxon>Eukaryota</taxon>
        <taxon>Fungi</taxon>
        <taxon>Dikarya</taxon>
        <taxon>Basidiomycota</taxon>
        <taxon>Agaricomycotina</taxon>
        <taxon>Dacrymycetes</taxon>
        <taxon>Dacrymycetales</taxon>
        <taxon>Dacrymycetaceae</taxon>
        <taxon>Dacryopinax</taxon>
    </lineage>
</organism>
<protein>
    <submittedName>
        <fullName evidence="2">Uncharacterized protein</fullName>
    </submittedName>
</protein>
<name>M5FQ25_DACPD</name>
<dbReference type="Proteomes" id="UP000030653">
    <property type="component" value="Unassembled WGS sequence"/>
</dbReference>
<feature type="compositionally biased region" description="Basic and acidic residues" evidence="1">
    <location>
        <begin position="17"/>
        <end position="31"/>
    </location>
</feature>
<dbReference type="GeneID" id="63684491"/>
<dbReference type="EMBL" id="JH795881">
    <property type="protein sequence ID" value="EJT96679.1"/>
    <property type="molecule type" value="Genomic_DNA"/>
</dbReference>